<dbReference type="InterPro" id="IPR000182">
    <property type="entry name" value="GNAT_dom"/>
</dbReference>
<comment type="similarity">
    <text evidence="3 9">Belongs to the acetyltransferase family. EctA subfamily.</text>
</comment>
<comment type="caution">
    <text evidence="11">The sequence shown here is derived from an EMBL/GenBank/DDBJ whole genome shotgun (WGS) entry which is preliminary data.</text>
</comment>
<reference evidence="11 12" key="1">
    <citation type="journal article" date="2012" name="J. Bacteriol.">
        <title>Genome Sequence of the Pattern-Forming Social Bacterium Paenibacillus dendritiformis C454 Chiral Morphotype.</title>
        <authorList>
            <person name="Sirota-Madi A."/>
            <person name="Olender T."/>
            <person name="Helman Y."/>
            <person name="Brainis I."/>
            <person name="Finkelshtein A."/>
            <person name="Roth D."/>
            <person name="Hagai E."/>
            <person name="Leshkowitz D."/>
            <person name="Brodsky L."/>
            <person name="Galatenko V."/>
            <person name="Nikolaev V."/>
            <person name="Gutnick D.L."/>
            <person name="Lancet D."/>
            <person name="Ben-Jacob E."/>
        </authorList>
    </citation>
    <scope>NUCLEOTIDE SEQUENCE [LARGE SCALE GENOMIC DNA]</scope>
    <source>
        <strain evidence="11 12">C454</strain>
    </source>
</reference>
<evidence type="ECO:0000313" key="11">
    <source>
        <dbReference type="EMBL" id="EHQ59003.1"/>
    </source>
</evidence>
<protein>
    <recommendedName>
        <fullName evidence="5 9">L-2,4-diaminobutyric acid acetyltransferase</fullName>
        <shortName evidence="9">DABA acetyltransferase</shortName>
        <ecNumber evidence="4 9">2.3.1.178</ecNumber>
    </recommendedName>
</protein>
<dbReference type="UniPathway" id="UPA00067">
    <property type="reaction ID" value="UER00122"/>
</dbReference>
<evidence type="ECO:0000256" key="6">
    <source>
        <dbReference type="ARBA" id="ARBA00022679"/>
    </source>
</evidence>
<dbReference type="NCBIfam" id="TIGR02406">
    <property type="entry name" value="ectoine_EctA"/>
    <property type="match status" value="1"/>
</dbReference>
<evidence type="ECO:0000259" key="10">
    <source>
        <dbReference type="PROSITE" id="PS51186"/>
    </source>
</evidence>
<dbReference type="Proteomes" id="UP000003900">
    <property type="component" value="Unassembled WGS sequence"/>
</dbReference>
<keyword evidence="12" id="KW-1185">Reference proteome</keyword>
<dbReference type="EMBL" id="AHKH01000185">
    <property type="protein sequence ID" value="EHQ59003.1"/>
    <property type="molecule type" value="Genomic_DNA"/>
</dbReference>
<dbReference type="Pfam" id="PF00583">
    <property type="entry name" value="Acetyltransf_1"/>
    <property type="match status" value="1"/>
</dbReference>
<sequence length="179" mass="20313">MNVNVTPSLPCTIRNARKGDGTELWKLVKESGTLDVNSAYCYIMLCDYFADTCIVAEHNRNIIGFVSALRRPDMPETLFVWQIAVRDRYRGRGIAEALLRTLYDTACRDQVRFIETTITPSNTASQRLFAKMAKTWKSALVTKVGFASQLFPDGAHETEKLIRIGPLRHNTHDRMETVT</sequence>
<gene>
    <name evidence="9" type="primary">ectA</name>
    <name evidence="11" type="ORF">PDENDC454_27563</name>
</gene>
<evidence type="ECO:0000256" key="9">
    <source>
        <dbReference type="RuleBase" id="RU365045"/>
    </source>
</evidence>
<dbReference type="AlphaFoldDB" id="H3SPK2"/>
<accession>H3SPK2</accession>
<keyword evidence="6 9" id="KW-0808">Transferase</keyword>
<dbReference type="Gene3D" id="3.40.630.30">
    <property type="match status" value="1"/>
</dbReference>
<comment type="catalytic activity">
    <reaction evidence="8 9">
        <text>L-2,4-diaminobutanoate + acetyl-CoA = (2S)-4-acetamido-2-aminobutanoate + CoA + H(+)</text>
        <dbReference type="Rhea" id="RHEA:16901"/>
        <dbReference type="ChEBI" id="CHEBI:15378"/>
        <dbReference type="ChEBI" id="CHEBI:57287"/>
        <dbReference type="ChEBI" id="CHEBI:57288"/>
        <dbReference type="ChEBI" id="CHEBI:58761"/>
        <dbReference type="ChEBI" id="CHEBI:58929"/>
        <dbReference type="EC" id="2.3.1.178"/>
    </reaction>
</comment>
<comment type="function">
    <text evidence="1 9">Catalyzes the acetylation of L-2,4-diaminobutyrate (DABA) to gamma-N-acetyl-alpha,gamma-diaminobutyric acid (ADABA) with acetyl coenzyme A.</text>
</comment>
<organism evidence="11 12">
    <name type="scientific">Paenibacillus dendritiformis C454</name>
    <dbReference type="NCBI Taxonomy" id="1131935"/>
    <lineage>
        <taxon>Bacteria</taxon>
        <taxon>Bacillati</taxon>
        <taxon>Bacillota</taxon>
        <taxon>Bacilli</taxon>
        <taxon>Bacillales</taxon>
        <taxon>Paenibacillaceae</taxon>
        <taxon>Paenibacillus</taxon>
    </lineage>
</organism>
<dbReference type="RefSeq" id="WP_006679977.1">
    <property type="nucleotide sequence ID" value="NZ_AHKH01000185.1"/>
</dbReference>
<dbReference type="EC" id="2.3.1.178" evidence="4 9"/>
<evidence type="ECO:0000256" key="2">
    <source>
        <dbReference type="ARBA" id="ARBA00004978"/>
    </source>
</evidence>
<evidence type="ECO:0000256" key="5">
    <source>
        <dbReference type="ARBA" id="ARBA00017935"/>
    </source>
</evidence>
<dbReference type="GO" id="GO:0019491">
    <property type="term" value="P:ectoine biosynthetic process"/>
    <property type="evidence" value="ECO:0007669"/>
    <property type="project" value="UniProtKB-UniPathway"/>
</dbReference>
<feature type="domain" description="N-acetyltransferase" evidence="10">
    <location>
        <begin position="11"/>
        <end position="163"/>
    </location>
</feature>
<dbReference type="InterPro" id="IPR012772">
    <property type="entry name" value="Ectoine_EctA"/>
</dbReference>
<dbReference type="InterPro" id="IPR016181">
    <property type="entry name" value="Acyl_CoA_acyltransferase"/>
</dbReference>
<name>H3SPK2_9BACL</name>
<dbReference type="PROSITE" id="PS51186">
    <property type="entry name" value="GNAT"/>
    <property type="match status" value="1"/>
</dbReference>
<evidence type="ECO:0000313" key="12">
    <source>
        <dbReference type="Proteomes" id="UP000003900"/>
    </source>
</evidence>
<dbReference type="CDD" id="cd04301">
    <property type="entry name" value="NAT_SF"/>
    <property type="match status" value="1"/>
</dbReference>
<keyword evidence="7 9" id="KW-0012">Acyltransferase</keyword>
<dbReference type="SUPFAM" id="SSF55729">
    <property type="entry name" value="Acyl-CoA N-acyltransferases (Nat)"/>
    <property type="match status" value="1"/>
</dbReference>
<dbReference type="STRING" id="1131935.PDENDC454_27563"/>
<proteinExistence type="inferred from homology"/>
<dbReference type="GO" id="GO:0033816">
    <property type="term" value="F:diaminobutyrate acetyltransferase activity"/>
    <property type="evidence" value="ECO:0007669"/>
    <property type="project" value="UniProtKB-EC"/>
</dbReference>
<evidence type="ECO:0000256" key="8">
    <source>
        <dbReference type="ARBA" id="ARBA00048924"/>
    </source>
</evidence>
<dbReference type="PATRIC" id="fig|1131935.3.peg.5701"/>
<evidence type="ECO:0000256" key="1">
    <source>
        <dbReference type="ARBA" id="ARBA00003741"/>
    </source>
</evidence>
<evidence type="ECO:0000256" key="7">
    <source>
        <dbReference type="ARBA" id="ARBA00023315"/>
    </source>
</evidence>
<comment type="pathway">
    <text evidence="2 9">Amine and polyamine biosynthesis; ectoine biosynthesis; L-ectoine from L-aspartate 4-semialdehyde: step 2/3.</text>
</comment>
<evidence type="ECO:0000256" key="4">
    <source>
        <dbReference type="ARBA" id="ARBA00012355"/>
    </source>
</evidence>
<dbReference type="OrthoDB" id="2436196at2"/>
<evidence type="ECO:0000256" key="3">
    <source>
        <dbReference type="ARBA" id="ARBA00010712"/>
    </source>
</evidence>